<keyword evidence="2" id="KW-0812">Transmembrane</keyword>
<dbReference type="AlphaFoldDB" id="A0A426TTK4"/>
<organism evidence="4 5">
    <name type="scientific">Candidatus Viridilinea halotolerans</name>
    <dbReference type="NCBI Taxonomy" id="2491704"/>
    <lineage>
        <taxon>Bacteria</taxon>
        <taxon>Bacillati</taxon>
        <taxon>Chloroflexota</taxon>
        <taxon>Chloroflexia</taxon>
        <taxon>Chloroflexales</taxon>
        <taxon>Chloroflexineae</taxon>
        <taxon>Oscillochloridaceae</taxon>
        <taxon>Candidatus Viridilinea</taxon>
    </lineage>
</organism>
<dbReference type="CDD" id="cd07041">
    <property type="entry name" value="STAS_RsbR_RsbS_like"/>
    <property type="match status" value="1"/>
</dbReference>
<feature type="coiled-coil region" evidence="1">
    <location>
        <begin position="184"/>
        <end position="229"/>
    </location>
</feature>
<dbReference type="InterPro" id="IPR051932">
    <property type="entry name" value="Bact_StressResp_Reg"/>
</dbReference>
<protein>
    <submittedName>
        <fullName evidence="4">STAS domain-containing protein</fullName>
    </submittedName>
</protein>
<evidence type="ECO:0000313" key="4">
    <source>
        <dbReference type="EMBL" id="RRR68052.1"/>
    </source>
</evidence>
<dbReference type="InterPro" id="IPR036513">
    <property type="entry name" value="STAS_dom_sf"/>
</dbReference>
<feature type="transmembrane region" description="Helical" evidence="2">
    <location>
        <begin position="111"/>
        <end position="126"/>
    </location>
</feature>
<name>A0A426TTK4_9CHLR</name>
<evidence type="ECO:0000256" key="2">
    <source>
        <dbReference type="SAM" id="Phobius"/>
    </source>
</evidence>
<dbReference type="PROSITE" id="PS50801">
    <property type="entry name" value="STAS"/>
    <property type="match status" value="1"/>
</dbReference>
<sequence length="364" mass="38406">MNRLTFTALYTQLTTVYSPDSEVQRRGRNLVVIACALSMVILTYLPIVLGRPDTWQILPILAVAIFVTLGSALLARQGYVTLAGWLLIGMVIGAVLTATGTSVAINRQLTTPFYLVIALLLAGVLLPTKQIWLVLLLCLSGMALAVGNLPADLRTSVEITPNALSIAILLVIATAVASLSAHSINQALGAAQTARREAEAANQALAASNSSLEARVAERTAALERLAAEQQAAALELQTSLQAQRDLNRVIAELSVPVMPIRDDTLVVPLVGNIDSARAEQVLASVLRRVEGGAARRVILDVTGVAIVDTQVAQVLLRVATATRLMGANVTLAGIRPEVAQALIGLGVDLHDLHTVASLQDALR</sequence>
<dbReference type="Gene3D" id="3.30.750.24">
    <property type="entry name" value="STAS domain"/>
    <property type="match status" value="1"/>
</dbReference>
<feature type="transmembrane region" description="Helical" evidence="2">
    <location>
        <begin position="30"/>
        <end position="49"/>
    </location>
</feature>
<dbReference type="Pfam" id="PF01740">
    <property type="entry name" value="STAS"/>
    <property type="match status" value="1"/>
</dbReference>
<dbReference type="PANTHER" id="PTHR33745:SF1">
    <property type="entry name" value="RSBT ANTAGONIST PROTEIN RSBS"/>
    <property type="match status" value="1"/>
</dbReference>
<dbReference type="SUPFAM" id="SSF52091">
    <property type="entry name" value="SpoIIaa-like"/>
    <property type="match status" value="1"/>
</dbReference>
<keyword evidence="2" id="KW-0472">Membrane</keyword>
<feature type="transmembrane region" description="Helical" evidence="2">
    <location>
        <begin position="55"/>
        <end position="75"/>
    </location>
</feature>
<feature type="transmembrane region" description="Helical" evidence="2">
    <location>
        <begin position="163"/>
        <end position="181"/>
    </location>
</feature>
<reference evidence="4 5" key="1">
    <citation type="submission" date="2018-12" db="EMBL/GenBank/DDBJ databases">
        <title>Genome Sequence of Candidatus Viridilinea halotolerans isolated from saline sulfide-rich spring.</title>
        <authorList>
            <person name="Grouzdev D.S."/>
            <person name="Burganskaya E.I."/>
            <person name="Krutkina M.S."/>
            <person name="Sukhacheva M.V."/>
            <person name="Gorlenko V.M."/>
        </authorList>
    </citation>
    <scope>NUCLEOTIDE SEQUENCE [LARGE SCALE GENOMIC DNA]</scope>
    <source>
        <strain evidence="4">Chok-6</strain>
    </source>
</reference>
<keyword evidence="2" id="KW-1133">Transmembrane helix</keyword>
<feature type="transmembrane region" description="Helical" evidence="2">
    <location>
        <begin position="131"/>
        <end position="151"/>
    </location>
</feature>
<keyword evidence="1" id="KW-0175">Coiled coil</keyword>
<feature type="transmembrane region" description="Helical" evidence="2">
    <location>
        <begin position="82"/>
        <end position="105"/>
    </location>
</feature>
<evidence type="ECO:0000313" key="5">
    <source>
        <dbReference type="Proteomes" id="UP000280307"/>
    </source>
</evidence>
<dbReference type="InterPro" id="IPR002645">
    <property type="entry name" value="STAS_dom"/>
</dbReference>
<evidence type="ECO:0000259" key="3">
    <source>
        <dbReference type="PROSITE" id="PS50801"/>
    </source>
</evidence>
<accession>A0A426TTK4</accession>
<dbReference type="Proteomes" id="UP000280307">
    <property type="component" value="Unassembled WGS sequence"/>
</dbReference>
<gene>
    <name evidence="4" type="ORF">EI684_18075</name>
</gene>
<dbReference type="EMBL" id="RSAS01000749">
    <property type="protein sequence ID" value="RRR68052.1"/>
    <property type="molecule type" value="Genomic_DNA"/>
</dbReference>
<dbReference type="PANTHER" id="PTHR33745">
    <property type="entry name" value="RSBT ANTAGONIST PROTEIN RSBS-RELATED"/>
    <property type="match status" value="1"/>
</dbReference>
<proteinExistence type="predicted"/>
<feature type="domain" description="STAS" evidence="3">
    <location>
        <begin position="255"/>
        <end position="364"/>
    </location>
</feature>
<comment type="caution">
    <text evidence="4">The sequence shown here is derived from an EMBL/GenBank/DDBJ whole genome shotgun (WGS) entry which is preliminary data.</text>
</comment>
<evidence type="ECO:0000256" key="1">
    <source>
        <dbReference type="SAM" id="Coils"/>
    </source>
</evidence>